<sequence>MRFVQIVRCKHCQMLLGYSSEKRVLKEYTNVSVSISTNNCSGNCNYVTISVTV</sequence>
<reference evidence="1" key="1">
    <citation type="journal article" date="2004" name="RNA">
        <title>Mitochondrial 3' tRNA editing in the jakobid Seculamonas ecuadoriensis: a novel mechanism and implications for tRNA processing.</title>
        <authorList>
            <person name="Leigh J."/>
            <person name="Lang B.F."/>
        </authorList>
    </citation>
    <scope>NUCLEOTIDE SEQUENCE</scope>
    <source>
        <strain evidence="1">ATCC 50422</strain>
    </source>
</reference>
<protein>
    <submittedName>
        <fullName evidence="1">Uncharacterized protein</fullName>
    </submittedName>
</protein>
<name>M4Q9Z9_JAKLI</name>
<evidence type="ECO:0000313" key="1">
    <source>
        <dbReference type="EMBL" id="AGH24232.1"/>
    </source>
</evidence>
<dbReference type="GeneID" id="15333173"/>
<dbReference type="EMBL" id="KC353355">
    <property type="protein sequence ID" value="AGH24232.1"/>
    <property type="molecule type" value="Genomic_DNA"/>
</dbReference>
<accession>M4Q9Z9</accession>
<proteinExistence type="predicted"/>
<gene>
    <name evidence="1" type="primary">orf53</name>
</gene>
<organism evidence="1">
    <name type="scientific">Jakoba libera</name>
    <name type="common">Flagellate</name>
    <name type="synonym">Cryptobia libera</name>
    <dbReference type="NCBI Taxonomy" id="143017"/>
    <lineage>
        <taxon>Eukaryota</taxon>
        <taxon>Discoba</taxon>
        <taxon>Jakobida</taxon>
        <taxon>Histionina</taxon>
        <taxon>Jakobidae</taxon>
        <taxon>Jakoba</taxon>
    </lineage>
</organism>
<reference evidence="1" key="3">
    <citation type="journal article" date="2013" name="Genome Biol. Evol.">
        <title>Strikingly bacteria-like and gene-rich mitochondrial genomes throughout jakobid protists.</title>
        <authorList>
            <person name="Burger G."/>
            <person name="Gray M.W."/>
            <person name="Forget L."/>
            <person name="Lang B.F."/>
        </authorList>
    </citation>
    <scope>NUCLEOTIDE SEQUENCE</scope>
    <source>
        <strain evidence="1">ATCC 50422</strain>
    </source>
</reference>
<dbReference type="RefSeq" id="YP_007890738.1">
    <property type="nucleotide sequence ID" value="NC_021127.1"/>
</dbReference>
<dbReference type="AlphaFoldDB" id="M4Q9Z9"/>
<reference evidence="1" key="2">
    <citation type="journal article" date="2006" name="RNA">
        <title>Hybrid E. coli--Mitochondrial ribonuclease P RNAs are catalytically active.</title>
        <authorList>
            <person name="Seif E."/>
            <person name="Cadieux A."/>
            <person name="Lang B.F."/>
        </authorList>
    </citation>
    <scope>NUCLEOTIDE SEQUENCE</scope>
    <source>
        <strain evidence="1">ATCC 50422</strain>
    </source>
</reference>
<keyword evidence="1" id="KW-0496">Mitochondrion</keyword>
<geneLocation type="mitochondrion" evidence="1"/>